<dbReference type="Proteomes" id="UP000828941">
    <property type="component" value="Chromosome 14"/>
</dbReference>
<proteinExistence type="predicted"/>
<evidence type="ECO:0000313" key="2">
    <source>
        <dbReference type="Proteomes" id="UP000828941"/>
    </source>
</evidence>
<protein>
    <submittedName>
        <fullName evidence="1">Uncharacterized protein</fullName>
    </submittedName>
</protein>
<dbReference type="EMBL" id="CM039439">
    <property type="protein sequence ID" value="KAI4297612.1"/>
    <property type="molecule type" value="Genomic_DNA"/>
</dbReference>
<sequence>MQGSSQPPIQENQEKSYNQRAVSASAQPKQEGNQSERKNETKKRKPNASGAKKTSIAWEHFDKLPDVKESLQHVSIVGGVPNYRGETIGKYIDECLKDWGVKAIVTITVDNASSNDVAISYLKKRIKSLNGLVLDGELLHVRCCAHILNLIVNNGLKDMHASIFSIRNAMRFVRSSPSRFAKFKDCANFASLPSKGLVCLDVPTRWNLTYLILEASLWFQAAFEKCEDDDRSYVEHFGELGSPSASDWLNANVILKFLKIFYDATMVLSGTLHITANNTFQ</sequence>
<accession>A0ACB9KL00</accession>
<keyword evidence="2" id="KW-1185">Reference proteome</keyword>
<organism evidence="1 2">
    <name type="scientific">Bauhinia variegata</name>
    <name type="common">Purple orchid tree</name>
    <name type="synonym">Phanera variegata</name>
    <dbReference type="NCBI Taxonomy" id="167791"/>
    <lineage>
        <taxon>Eukaryota</taxon>
        <taxon>Viridiplantae</taxon>
        <taxon>Streptophyta</taxon>
        <taxon>Embryophyta</taxon>
        <taxon>Tracheophyta</taxon>
        <taxon>Spermatophyta</taxon>
        <taxon>Magnoliopsida</taxon>
        <taxon>eudicotyledons</taxon>
        <taxon>Gunneridae</taxon>
        <taxon>Pentapetalae</taxon>
        <taxon>rosids</taxon>
        <taxon>fabids</taxon>
        <taxon>Fabales</taxon>
        <taxon>Fabaceae</taxon>
        <taxon>Cercidoideae</taxon>
        <taxon>Cercideae</taxon>
        <taxon>Bauhiniinae</taxon>
        <taxon>Bauhinia</taxon>
    </lineage>
</organism>
<reference evidence="1 2" key="1">
    <citation type="journal article" date="2022" name="DNA Res.">
        <title>Chromosomal-level genome assembly of the orchid tree Bauhinia variegata (Leguminosae; Cercidoideae) supports the allotetraploid origin hypothesis of Bauhinia.</title>
        <authorList>
            <person name="Zhong Y."/>
            <person name="Chen Y."/>
            <person name="Zheng D."/>
            <person name="Pang J."/>
            <person name="Liu Y."/>
            <person name="Luo S."/>
            <person name="Meng S."/>
            <person name="Qian L."/>
            <person name="Wei D."/>
            <person name="Dai S."/>
            <person name="Zhou R."/>
        </authorList>
    </citation>
    <scope>NUCLEOTIDE SEQUENCE [LARGE SCALE GENOMIC DNA]</scope>
    <source>
        <strain evidence="1">BV-YZ2020</strain>
    </source>
</reference>
<name>A0ACB9KL00_BAUVA</name>
<gene>
    <name evidence="1" type="ORF">L6164_037496</name>
</gene>
<evidence type="ECO:0000313" key="1">
    <source>
        <dbReference type="EMBL" id="KAI4297612.1"/>
    </source>
</evidence>
<comment type="caution">
    <text evidence="1">The sequence shown here is derived from an EMBL/GenBank/DDBJ whole genome shotgun (WGS) entry which is preliminary data.</text>
</comment>